<dbReference type="Pfam" id="PF02518">
    <property type="entry name" value="HATPase_c"/>
    <property type="match status" value="1"/>
</dbReference>
<evidence type="ECO:0000256" key="12">
    <source>
        <dbReference type="ARBA" id="ARBA00023012"/>
    </source>
</evidence>
<dbReference type="InterPro" id="IPR005467">
    <property type="entry name" value="His_kinase_dom"/>
</dbReference>
<dbReference type="Gene3D" id="3.30.565.10">
    <property type="entry name" value="Histidine kinase-like ATPase, C-terminal domain"/>
    <property type="match status" value="1"/>
</dbReference>
<evidence type="ECO:0000256" key="1">
    <source>
        <dbReference type="ARBA" id="ARBA00000085"/>
    </source>
</evidence>
<keyword evidence="7" id="KW-0812">Transmembrane</keyword>
<evidence type="ECO:0000259" key="15">
    <source>
        <dbReference type="PROSITE" id="PS50885"/>
    </source>
</evidence>
<dbReference type="GO" id="GO:0000155">
    <property type="term" value="F:phosphorelay sensor kinase activity"/>
    <property type="evidence" value="ECO:0007669"/>
    <property type="project" value="InterPro"/>
</dbReference>
<dbReference type="SUPFAM" id="SSF47384">
    <property type="entry name" value="Homodimeric domain of signal transducing histidine kinase"/>
    <property type="match status" value="1"/>
</dbReference>
<keyword evidence="10" id="KW-0067">ATP-binding</keyword>
<dbReference type="CDD" id="cd00082">
    <property type="entry name" value="HisKA"/>
    <property type="match status" value="1"/>
</dbReference>
<dbReference type="SMART" id="SM00387">
    <property type="entry name" value="HATPase_c"/>
    <property type="match status" value="1"/>
</dbReference>
<dbReference type="PROSITE" id="PS50885">
    <property type="entry name" value="HAMP"/>
    <property type="match status" value="1"/>
</dbReference>
<evidence type="ECO:0000256" key="9">
    <source>
        <dbReference type="ARBA" id="ARBA00022777"/>
    </source>
</evidence>
<keyword evidence="9 16" id="KW-0418">Kinase</keyword>
<dbReference type="InterPro" id="IPR050736">
    <property type="entry name" value="Sensor_HK_Regulatory"/>
</dbReference>
<dbReference type="GO" id="GO:0005886">
    <property type="term" value="C:plasma membrane"/>
    <property type="evidence" value="ECO:0007669"/>
    <property type="project" value="UniProtKB-SubCell"/>
</dbReference>
<keyword evidence="11" id="KW-1133">Transmembrane helix</keyword>
<evidence type="ECO:0000313" key="16">
    <source>
        <dbReference type="EMBL" id="OIQ65505.1"/>
    </source>
</evidence>
<dbReference type="FunFam" id="1.10.287.130:FF:000010">
    <property type="entry name" value="Two-component sensor histidine kinase"/>
    <property type="match status" value="1"/>
</dbReference>
<gene>
    <name evidence="16" type="primary">mtrB_2</name>
    <name evidence="16" type="ORF">GALL_529350</name>
</gene>
<dbReference type="Gene3D" id="1.10.287.130">
    <property type="match status" value="1"/>
</dbReference>
<name>A0A1J5P1T2_9ZZZZ</name>
<comment type="catalytic activity">
    <reaction evidence="1">
        <text>ATP + protein L-histidine = ADP + protein N-phospho-L-histidine.</text>
        <dbReference type="EC" id="2.7.13.3"/>
    </reaction>
</comment>
<dbReference type="PRINTS" id="PR00344">
    <property type="entry name" value="BCTRLSENSOR"/>
</dbReference>
<evidence type="ECO:0000256" key="5">
    <source>
        <dbReference type="ARBA" id="ARBA00022553"/>
    </source>
</evidence>
<dbReference type="GO" id="GO:0005524">
    <property type="term" value="F:ATP binding"/>
    <property type="evidence" value="ECO:0007669"/>
    <property type="project" value="UniProtKB-KW"/>
</dbReference>
<comment type="caution">
    <text evidence="16">The sequence shown here is derived from an EMBL/GenBank/DDBJ whole genome shotgun (WGS) entry which is preliminary data.</text>
</comment>
<evidence type="ECO:0000256" key="8">
    <source>
        <dbReference type="ARBA" id="ARBA00022741"/>
    </source>
</evidence>
<dbReference type="SMART" id="SM00388">
    <property type="entry name" value="HisKA"/>
    <property type="match status" value="1"/>
</dbReference>
<dbReference type="InterPro" id="IPR036097">
    <property type="entry name" value="HisK_dim/P_sf"/>
</dbReference>
<proteinExistence type="predicted"/>
<evidence type="ECO:0000256" key="3">
    <source>
        <dbReference type="ARBA" id="ARBA00012438"/>
    </source>
</evidence>
<dbReference type="PANTHER" id="PTHR43711">
    <property type="entry name" value="TWO-COMPONENT HISTIDINE KINASE"/>
    <property type="match status" value="1"/>
</dbReference>
<dbReference type="CDD" id="cd00075">
    <property type="entry name" value="HATPase"/>
    <property type="match status" value="1"/>
</dbReference>
<dbReference type="InterPro" id="IPR003661">
    <property type="entry name" value="HisK_dim/P_dom"/>
</dbReference>
<feature type="domain" description="HAMP" evidence="15">
    <location>
        <begin position="1"/>
        <end position="28"/>
    </location>
</feature>
<reference evidence="16" key="1">
    <citation type="submission" date="2016-10" db="EMBL/GenBank/DDBJ databases">
        <title>Sequence of Gallionella enrichment culture.</title>
        <authorList>
            <person name="Poehlein A."/>
            <person name="Muehling M."/>
            <person name="Daniel R."/>
        </authorList>
    </citation>
    <scope>NUCLEOTIDE SEQUENCE</scope>
</reference>
<dbReference type="InterPro" id="IPR036890">
    <property type="entry name" value="HATPase_C_sf"/>
</dbReference>
<evidence type="ECO:0000256" key="7">
    <source>
        <dbReference type="ARBA" id="ARBA00022692"/>
    </source>
</evidence>
<accession>A0A1J5P1T2</accession>
<evidence type="ECO:0000256" key="10">
    <source>
        <dbReference type="ARBA" id="ARBA00022840"/>
    </source>
</evidence>
<keyword evidence="8" id="KW-0547">Nucleotide-binding</keyword>
<dbReference type="EMBL" id="MLJW01007272">
    <property type="protein sequence ID" value="OIQ65505.1"/>
    <property type="molecule type" value="Genomic_DNA"/>
</dbReference>
<keyword evidence="12" id="KW-0902">Two-component regulatory system</keyword>
<dbReference type="SUPFAM" id="SSF55874">
    <property type="entry name" value="ATPase domain of HSP90 chaperone/DNA topoisomerase II/histidine kinase"/>
    <property type="match status" value="1"/>
</dbReference>
<dbReference type="EC" id="2.7.13.3" evidence="3"/>
<keyword evidence="13" id="KW-0472">Membrane</keyword>
<evidence type="ECO:0000256" key="6">
    <source>
        <dbReference type="ARBA" id="ARBA00022679"/>
    </source>
</evidence>
<evidence type="ECO:0000256" key="13">
    <source>
        <dbReference type="ARBA" id="ARBA00023136"/>
    </source>
</evidence>
<evidence type="ECO:0000256" key="11">
    <source>
        <dbReference type="ARBA" id="ARBA00022989"/>
    </source>
</evidence>
<keyword evidence="5" id="KW-0597">Phosphoprotein</keyword>
<dbReference type="PANTHER" id="PTHR43711:SF1">
    <property type="entry name" value="HISTIDINE KINASE 1"/>
    <property type="match status" value="1"/>
</dbReference>
<organism evidence="16">
    <name type="scientific">mine drainage metagenome</name>
    <dbReference type="NCBI Taxonomy" id="410659"/>
    <lineage>
        <taxon>unclassified sequences</taxon>
        <taxon>metagenomes</taxon>
        <taxon>ecological metagenomes</taxon>
    </lineage>
</organism>
<dbReference type="Pfam" id="PF00512">
    <property type="entry name" value="HisKA"/>
    <property type="match status" value="1"/>
</dbReference>
<evidence type="ECO:0000256" key="2">
    <source>
        <dbReference type="ARBA" id="ARBA00004651"/>
    </source>
</evidence>
<keyword evidence="6 16" id="KW-0808">Transferase</keyword>
<protein>
    <recommendedName>
        <fullName evidence="3">histidine kinase</fullName>
        <ecNumber evidence="3">2.7.13.3</ecNumber>
    </recommendedName>
</protein>
<dbReference type="InterPro" id="IPR003594">
    <property type="entry name" value="HATPase_dom"/>
</dbReference>
<dbReference type="InterPro" id="IPR004358">
    <property type="entry name" value="Sig_transdc_His_kin-like_C"/>
</dbReference>
<dbReference type="AlphaFoldDB" id="A0A1J5P1T2"/>
<dbReference type="FunFam" id="3.30.565.10:FF:000013">
    <property type="entry name" value="Two-component sensor histidine kinase"/>
    <property type="match status" value="1"/>
</dbReference>
<sequence length="276" mass="30330">MDVEGEDDLAILATSFNEMALSLQEQINALENLSQLQQRFVSDVTHELRTPLTTVRMASDVLHASRNDFQPAVARSAELLMAQLDRFEALLGELLEISRFDAGVATLEVDYVDIRDLVTRAVETLNPLAEKRQSRFENDLSSGPVLAEVDARRVNRILRNLLSNALEYGEPPIEVTLAASDSAFAVGVRDHGPGMTPDEVSRVFDRFWRADPARARTSGGTGLGLSIALEDAHLHFGWLDIWSEPGNGAHLRFTLPLTHGQTVKTSPIPLVPGALE</sequence>
<evidence type="ECO:0000256" key="4">
    <source>
        <dbReference type="ARBA" id="ARBA00022475"/>
    </source>
</evidence>
<evidence type="ECO:0000259" key="14">
    <source>
        <dbReference type="PROSITE" id="PS50109"/>
    </source>
</evidence>
<dbReference type="InterPro" id="IPR003660">
    <property type="entry name" value="HAMP_dom"/>
</dbReference>
<comment type="subcellular location">
    <subcellularLocation>
        <location evidence="2">Cell membrane</location>
        <topology evidence="2">Multi-pass membrane protein</topology>
    </subcellularLocation>
</comment>
<feature type="domain" description="Histidine kinase" evidence="14">
    <location>
        <begin position="43"/>
        <end position="259"/>
    </location>
</feature>
<dbReference type="PROSITE" id="PS50109">
    <property type="entry name" value="HIS_KIN"/>
    <property type="match status" value="1"/>
</dbReference>
<keyword evidence="4" id="KW-1003">Cell membrane</keyword>